<dbReference type="EMBL" id="MBFT01000332">
    <property type="protein sequence ID" value="PVU93164.1"/>
    <property type="molecule type" value="Genomic_DNA"/>
</dbReference>
<dbReference type="OrthoDB" id="1287559at2759"/>
<evidence type="ECO:0000313" key="5">
    <source>
        <dbReference type="Proteomes" id="UP000245699"/>
    </source>
</evidence>
<dbReference type="Pfam" id="PF07780">
    <property type="entry name" value="Spb1_C"/>
    <property type="match status" value="1"/>
</dbReference>
<name>A0A2T9YLK5_9FUNG</name>
<dbReference type="InterPro" id="IPR012920">
    <property type="entry name" value="rRNA_MeTfrase_SPB1-like_C"/>
</dbReference>
<sequence>MQLNMTTPTEIGLDQGDATLFSSSGNKNQSEGDSYQQKIRKITSKVDMDAAADFAEMTDSDEELEFYQSESSDNSDVDIDDELDKERADGMRLDKILEDMYDEYTSKIRQRDSKIDIKRKRSEQDEFQGFGSDNDEKSIKKKNSASTNYNSDDGMDVETRKMRALDADDTDSDSSESSSSDSSESSDDESAILQMKKKAKQEKTLAKQNNLTISSQALSKKAALWFDQPLFKNLPTLTNSPPQLLPTQKVKVISDKPQNTSNSISDTEESDDDFTIVPSLPDVQPNDQLDYDPDDQTDYTEFATPEALTIAHDLINRKVTKNDLVDKYFNKNAFNDNKNLPSWFLDNERLYNKPNLPVTKQAMDMLRAKLKAINARPIKKVVEAKARKKLHASQKMAKLKSKAESLANNEDMTEAEKAKNIEKLMKSNIKKLANKKRKISVVVAKGGNKALKGRPKGTKGRYKMVDSRLKKDARAIKAKGKKGGKRH</sequence>
<dbReference type="GO" id="GO:0006364">
    <property type="term" value="P:rRNA processing"/>
    <property type="evidence" value="ECO:0007669"/>
    <property type="project" value="InterPro"/>
</dbReference>
<feature type="compositionally biased region" description="Basic and acidic residues" evidence="2">
    <location>
        <begin position="157"/>
        <end position="166"/>
    </location>
</feature>
<proteinExistence type="predicted"/>
<feature type="coiled-coil region" evidence="1">
    <location>
        <begin position="389"/>
        <end position="416"/>
    </location>
</feature>
<organism evidence="4 5">
    <name type="scientific">Furculomyces boomerangus</name>
    <dbReference type="NCBI Taxonomy" id="61424"/>
    <lineage>
        <taxon>Eukaryota</taxon>
        <taxon>Fungi</taxon>
        <taxon>Fungi incertae sedis</taxon>
        <taxon>Zoopagomycota</taxon>
        <taxon>Kickxellomycotina</taxon>
        <taxon>Harpellomycetes</taxon>
        <taxon>Harpellales</taxon>
        <taxon>Harpellaceae</taxon>
        <taxon>Furculomyces</taxon>
    </lineage>
</organism>
<protein>
    <recommendedName>
        <fullName evidence="3">Ribosomal RNA methyltransferase SPB1-like C-terminal domain-containing protein</fullName>
    </recommendedName>
</protein>
<dbReference type="AlphaFoldDB" id="A0A2T9YLK5"/>
<reference evidence="4 5" key="1">
    <citation type="journal article" date="2018" name="MBio">
        <title>Comparative Genomics Reveals the Core Gene Toolbox for the Fungus-Insect Symbiosis.</title>
        <authorList>
            <person name="Wang Y."/>
            <person name="Stata M."/>
            <person name="Wang W."/>
            <person name="Stajich J.E."/>
            <person name="White M.M."/>
            <person name="Moncalvo J.M."/>
        </authorList>
    </citation>
    <scope>NUCLEOTIDE SEQUENCE [LARGE SCALE GENOMIC DNA]</scope>
    <source>
        <strain evidence="4 5">AUS-77-4</strain>
    </source>
</reference>
<keyword evidence="5" id="KW-1185">Reference proteome</keyword>
<comment type="caution">
    <text evidence="4">The sequence shown here is derived from an EMBL/GenBank/DDBJ whole genome shotgun (WGS) entry which is preliminary data.</text>
</comment>
<accession>A0A2T9YLK5</accession>
<dbReference type="GO" id="GO:0005634">
    <property type="term" value="C:nucleus"/>
    <property type="evidence" value="ECO:0007669"/>
    <property type="project" value="InterPro"/>
</dbReference>
<evidence type="ECO:0000256" key="1">
    <source>
        <dbReference type="SAM" id="Coils"/>
    </source>
</evidence>
<feature type="compositionally biased region" description="Polar residues" evidence="2">
    <location>
        <begin position="256"/>
        <end position="265"/>
    </location>
</feature>
<feature type="region of interest" description="Disordered" evidence="2">
    <location>
        <begin position="60"/>
        <end position="209"/>
    </location>
</feature>
<feature type="region of interest" description="Disordered" evidence="2">
    <location>
        <begin position="254"/>
        <end position="273"/>
    </location>
</feature>
<dbReference type="GO" id="GO:0008168">
    <property type="term" value="F:methyltransferase activity"/>
    <property type="evidence" value="ECO:0007669"/>
    <property type="project" value="InterPro"/>
</dbReference>
<feature type="region of interest" description="Disordered" evidence="2">
    <location>
        <begin position="1"/>
        <end position="36"/>
    </location>
</feature>
<dbReference type="STRING" id="61424.A0A2T9YLK5"/>
<keyword evidence="1" id="KW-0175">Coiled coil</keyword>
<feature type="compositionally biased region" description="Polar residues" evidence="2">
    <location>
        <begin position="20"/>
        <end position="36"/>
    </location>
</feature>
<feature type="compositionally biased region" description="Acidic residues" evidence="2">
    <location>
        <begin position="73"/>
        <end position="83"/>
    </location>
</feature>
<gene>
    <name evidence="4" type="ORF">BB559_003424</name>
</gene>
<evidence type="ECO:0000256" key="2">
    <source>
        <dbReference type="SAM" id="MobiDB-lite"/>
    </source>
</evidence>
<evidence type="ECO:0000313" key="4">
    <source>
        <dbReference type="EMBL" id="PVU93164.1"/>
    </source>
</evidence>
<feature type="compositionally biased region" description="Basic and acidic residues" evidence="2">
    <location>
        <begin position="84"/>
        <end position="116"/>
    </location>
</feature>
<dbReference type="Proteomes" id="UP000245699">
    <property type="component" value="Unassembled WGS sequence"/>
</dbReference>
<feature type="domain" description="Ribosomal RNA methyltransferase SPB1-like C-terminal" evidence="3">
    <location>
        <begin position="268"/>
        <end position="480"/>
    </location>
</feature>
<evidence type="ECO:0000259" key="3">
    <source>
        <dbReference type="Pfam" id="PF07780"/>
    </source>
</evidence>